<dbReference type="AlphaFoldDB" id="A0ABD3RDW4"/>
<feature type="region of interest" description="Disordered" evidence="1">
    <location>
        <begin position="658"/>
        <end position="682"/>
    </location>
</feature>
<reference evidence="2 3" key="1">
    <citation type="submission" date="2024-10" db="EMBL/GenBank/DDBJ databases">
        <title>Updated reference genomes for cyclostephanoid diatoms.</title>
        <authorList>
            <person name="Roberts W.R."/>
            <person name="Alverson A.J."/>
        </authorList>
    </citation>
    <scope>NUCLEOTIDE SEQUENCE [LARGE SCALE GENOMIC DNA]</scope>
    <source>
        <strain evidence="2 3">AJA228-03</strain>
    </source>
</reference>
<proteinExistence type="predicted"/>
<name>A0ABD3RDW4_9STRA</name>
<evidence type="ECO:0000256" key="1">
    <source>
        <dbReference type="SAM" id="MobiDB-lite"/>
    </source>
</evidence>
<accession>A0ABD3RDW4</accession>
<feature type="region of interest" description="Disordered" evidence="1">
    <location>
        <begin position="198"/>
        <end position="229"/>
    </location>
</feature>
<comment type="caution">
    <text evidence="2">The sequence shown here is derived from an EMBL/GenBank/DDBJ whole genome shotgun (WGS) entry which is preliminary data.</text>
</comment>
<dbReference type="EMBL" id="JALLPB020000386">
    <property type="protein sequence ID" value="KAL3809691.1"/>
    <property type="molecule type" value="Genomic_DNA"/>
</dbReference>
<gene>
    <name evidence="2" type="ORF">ACHAXA_004242</name>
</gene>
<sequence length="682" mass="71963">MDCQSGGLPSLLMEAALSAAVADGVIPSFNDDGKKVDQQQPPVLENRSAPNIQLVSNYNPEMEMLNQYVGNGMVKIDPTSLMAAAAAQSQASVEAQPLANPLRRGKWTVEEEAYANRLIQEFKAGLLPLTDGTTLRTFLSKLLNCDPMRISKKFVGSNCIGKQVFRRRGADLNNLTPDEIEQTRLELSELERKFLDRVAQNKGSRGGGGGGASKKTSGEMSSSRGGGGRSAAAVGRVLLLGNNAPQTNVSQGSASVEAGGLLAQLQAENPGMFDNNTAGSYLGGGSQTGGLGNTNPNVSITNPMLHSGMSRDQITLLAGKGISSSVSLANMFSKNRSFDQLMSLDFQSMQSIDNLANLIQSMPNTGRVPKAQMKNVEWGNQWAGASAPGPSLYGEGAKGSIENLVRVLSGDNNVMGDTNNVRNNANATNFTNYLQGAAHQGNNLAGDQMAPSNDLTDFIKSLTQQQHNQQYGNNSNYRDILQNMASGNVGGNSLHQNKNSNIVSGVNQNLGGSNDMMNIPNQSGQSAANFSQRQSFNPFMQQLNTQFGGTSHGNPMMQYLAQAGGGNNMNMANILGQQNGYAGLAAGMNNPLGNFGTASNFGSFGSNISQQSTAALLQQLIAQHNGGIMADNNQAGAPNAANEDCSGDYNLTSGNKRRIDVVNSGGGSDEDDRPEKKQMVAL</sequence>
<evidence type="ECO:0000313" key="2">
    <source>
        <dbReference type="EMBL" id="KAL3809691.1"/>
    </source>
</evidence>
<evidence type="ECO:0000313" key="3">
    <source>
        <dbReference type="Proteomes" id="UP001530377"/>
    </source>
</evidence>
<organism evidence="2 3">
    <name type="scientific">Cyclostephanos tholiformis</name>
    <dbReference type="NCBI Taxonomy" id="382380"/>
    <lineage>
        <taxon>Eukaryota</taxon>
        <taxon>Sar</taxon>
        <taxon>Stramenopiles</taxon>
        <taxon>Ochrophyta</taxon>
        <taxon>Bacillariophyta</taxon>
        <taxon>Coscinodiscophyceae</taxon>
        <taxon>Thalassiosirophycidae</taxon>
        <taxon>Stephanodiscales</taxon>
        <taxon>Stephanodiscaceae</taxon>
        <taxon>Cyclostephanos</taxon>
    </lineage>
</organism>
<keyword evidence="3" id="KW-1185">Reference proteome</keyword>
<dbReference type="PANTHER" id="PTHR35213:SF5">
    <property type="entry name" value="RING-TYPE DOMAIN-CONTAINING PROTEIN"/>
    <property type="match status" value="1"/>
</dbReference>
<dbReference type="Proteomes" id="UP001530377">
    <property type="component" value="Unassembled WGS sequence"/>
</dbReference>
<feature type="compositionally biased region" description="Basic and acidic residues" evidence="1">
    <location>
        <begin position="673"/>
        <end position="682"/>
    </location>
</feature>
<protein>
    <submittedName>
        <fullName evidence="2">Uncharacterized protein</fullName>
    </submittedName>
</protein>
<dbReference type="PANTHER" id="PTHR35213">
    <property type="entry name" value="RING-TYPE DOMAIN-CONTAINING PROTEIN-RELATED"/>
    <property type="match status" value="1"/>
</dbReference>